<dbReference type="AlphaFoldDB" id="F9WUB3"/>
<feature type="chain" id="PRO_5003395104" evidence="1">
    <location>
        <begin position="26"/>
        <end position="496"/>
    </location>
</feature>
<protein>
    <submittedName>
        <fullName evidence="2">Uncharacterized protein</fullName>
    </submittedName>
</protein>
<feature type="signal peptide" evidence="1">
    <location>
        <begin position="1"/>
        <end position="25"/>
    </location>
</feature>
<dbReference type="EMBL" id="CAEX01007113">
    <property type="protein sequence ID" value="CCD21161.1"/>
    <property type="molecule type" value="Genomic_DNA"/>
</dbReference>
<evidence type="ECO:0000313" key="2">
    <source>
        <dbReference type="EMBL" id="CCD21161.1"/>
    </source>
</evidence>
<name>F9WUB3_TRYVY</name>
<sequence length="496" mass="55519">MFNPQLAHVALALAIFALSCLNVHGYGAPRGSGVNPALGKMESELLCGALNFYKMWHEDVNENEKILKSLMSTSGARAQSSGGFVSTTEGQAAVKVLVSALEKLRDNMERFLLGVERDFFLPFEAVKFNKGNYAYGYTSSFVEKGRANEALFFLCNKTTALYCREQKWWEEPRRETAAHHLSSMEAALESLRVRDERSKEIGVSLSERLGRVLTSIASFKNASHKSVWNASITPAALIVDGCRRRAERQNHSDGYLVRIVSEMLRGPKADILYENGCDASRLLFLEIAKNFTVSTGVNGTMLGDAVCTEVKKVSGKLRQVLESVGGVRRWKSNWEKVWVSGLGELIEKKAGNCTAWVHPLERLRSRFEKEGPAVQNYIHKVRQATILLLSESGPSQLSLTDVPSNATKSGMARDTDAVDEDVSLCPRRKKLFGANVLEEKDVNLLREEAVASLQPSEADTFLRLKETFRVIKKRLKQKEREECPHLYESFLRLLHL</sequence>
<evidence type="ECO:0000313" key="3">
    <source>
        <dbReference type="Proteomes" id="UP000009027"/>
    </source>
</evidence>
<reference evidence="2 3" key="1">
    <citation type="journal article" date="2012" name="Proc. Natl. Acad. Sci. U.S.A.">
        <title>Antigenic diversity is generated by distinct evolutionary mechanisms in African trypanosome species.</title>
        <authorList>
            <person name="Jackson A.P."/>
            <person name="Berry A."/>
            <person name="Aslett M."/>
            <person name="Allison H.C."/>
            <person name="Burton P."/>
            <person name="Vavrova-Anderson J."/>
            <person name="Brown R."/>
            <person name="Browne H."/>
            <person name="Corton N."/>
            <person name="Hauser H."/>
            <person name="Gamble J."/>
            <person name="Gilderthorp R."/>
            <person name="Marcello L."/>
            <person name="McQuillan J."/>
            <person name="Otto T.D."/>
            <person name="Quail M.A."/>
            <person name="Sanders M.J."/>
            <person name="van Tonder A."/>
            <person name="Ginger M.L."/>
            <person name="Field M.C."/>
            <person name="Barry J.D."/>
            <person name="Hertz-Fowler C."/>
            <person name="Berriman M."/>
        </authorList>
    </citation>
    <scope>NUCLEOTIDE SEQUENCE</scope>
    <source>
        <strain evidence="2 3">Y486</strain>
    </source>
</reference>
<accession>F9WUB3</accession>
<keyword evidence="1" id="KW-0732">Signal</keyword>
<keyword evidence="3" id="KW-1185">Reference proteome</keyword>
<dbReference type="VEuPathDB" id="TriTrypDB:TvY486_0040710"/>
<evidence type="ECO:0000256" key="1">
    <source>
        <dbReference type="SAM" id="SignalP"/>
    </source>
</evidence>
<dbReference type="Proteomes" id="UP000009027">
    <property type="component" value="Unassembled WGS sequence"/>
</dbReference>
<proteinExistence type="predicted"/>
<gene>
    <name evidence="2" type="ORF">TvY486_0040710</name>
</gene>
<organism evidence="2 3">
    <name type="scientific">Trypanosoma vivax (strain Y486)</name>
    <dbReference type="NCBI Taxonomy" id="1055687"/>
    <lineage>
        <taxon>Eukaryota</taxon>
        <taxon>Discoba</taxon>
        <taxon>Euglenozoa</taxon>
        <taxon>Kinetoplastea</taxon>
        <taxon>Metakinetoplastina</taxon>
        <taxon>Trypanosomatida</taxon>
        <taxon>Trypanosomatidae</taxon>
        <taxon>Trypanosoma</taxon>
        <taxon>Duttonella</taxon>
    </lineage>
</organism>